<evidence type="ECO:0000313" key="3">
    <source>
        <dbReference type="Proteomes" id="UP001500457"/>
    </source>
</evidence>
<dbReference type="Proteomes" id="UP001500457">
    <property type="component" value="Unassembled WGS sequence"/>
</dbReference>
<comment type="caution">
    <text evidence="2">The sequence shown here is derived from an EMBL/GenBank/DDBJ whole genome shotgun (WGS) entry which is preliminary data.</text>
</comment>
<keyword evidence="3" id="KW-1185">Reference proteome</keyword>
<evidence type="ECO:0008006" key="4">
    <source>
        <dbReference type="Google" id="ProtNLM"/>
    </source>
</evidence>
<evidence type="ECO:0000256" key="1">
    <source>
        <dbReference type="SAM" id="MobiDB-lite"/>
    </source>
</evidence>
<name>A0ABP9EM60_9PSEU</name>
<reference evidence="3" key="1">
    <citation type="journal article" date="2019" name="Int. J. Syst. Evol. Microbiol.">
        <title>The Global Catalogue of Microorganisms (GCM) 10K type strain sequencing project: providing services to taxonomists for standard genome sequencing and annotation.</title>
        <authorList>
            <consortium name="The Broad Institute Genomics Platform"/>
            <consortium name="The Broad Institute Genome Sequencing Center for Infectious Disease"/>
            <person name="Wu L."/>
            <person name="Ma J."/>
        </authorList>
    </citation>
    <scope>NUCLEOTIDE SEQUENCE [LARGE SCALE GENOMIC DNA]</scope>
    <source>
        <strain evidence="3">JCM 17983</strain>
    </source>
</reference>
<gene>
    <name evidence="2" type="ORF">GCM10023203_38080</name>
</gene>
<dbReference type="EMBL" id="BAABHQ010000010">
    <property type="protein sequence ID" value="GAA4882755.1"/>
    <property type="molecule type" value="Genomic_DNA"/>
</dbReference>
<protein>
    <recommendedName>
        <fullName evidence="4">HEAT repeat protein</fullName>
    </recommendedName>
</protein>
<evidence type="ECO:0000313" key="2">
    <source>
        <dbReference type="EMBL" id="GAA4882755.1"/>
    </source>
</evidence>
<accession>A0ABP9EM60</accession>
<sequence length="147" mass="15153">MPAAVGKAARSRNRDADGCVEPDMTSTDDSSSDPADGDPGADRAAPGREGRDAIGQLFAAALDGDTRAAAALHLLGGLDHTDDTAHRASFALLGAGHDSARHDSARHDSARDDCAEPIPPDVLAGIDQALAAARDHHAQRAVARRLH</sequence>
<organism evidence="2 3">
    <name type="scientific">Actinomycetospora straminea</name>
    <dbReference type="NCBI Taxonomy" id="663607"/>
    <lineage>
        <taxon>Bacteria</taxon>
        <taxon>Bacillati</taxon>
        <taxon>Actinomycetota</taxon>
        <taxon>Actinomycetes</taxon>
        <taxon>Pseudonocardiales</taxon>
        <taxon>Pseudonocardiaceae</taxon>
        <taxon>Actinomycetospora</taxon>
    </lineage>
</organism>
<feature type="compositionally biased region" description="Low complexity" evidence="1">
    <location>
        <begin position="28"/>
        <end position="44"/>
    </location>
</feature>
<feature type="region of interest" description="Disordered" evidence="1">
    <location>
        <begin position="1"/>
        <end position="52"/>
    </location>
</feature>
<proteinExistence type="predicted"/>